<dbReference type="GO" id="GO:0052717">
    <property type="term" value="F:tRNA-specific adenosine-34 deaminase activity"/>
    <property type="evidence" value="ECO:0007669"/>
    <property type="project" value="UniProtKB-EC"/>
</dbReference>
<dbReference type="EMBL" id="JAKUDN010000002">
    <property type="protein sequence ID" value="MCP8352440.1"/>
    <property type="molecule type" value="Genomic_DNA"/>
</dbReference>
<evidence type="ECO:0000256" key="1">
    <source>
        <dbReference type="ARBA" id="ARBA00022694"/>
    </source>
</evidence>
<sequence>MTHEKWMLLAIEQAKLAEESGEVPIGAIIIQNDQLIATGFNRTIQNNDPSAHAEICCIRNAGQKMGNHRLLNTTLYITLEPCIMCYGAIIQARITHVVFGASDPKNGIISQNKLAEFSFNHQPKVVANICQDICKRQLKTFFNQRR</sequence>
<evidence type="ECO:0000259" key="7">
    <source>
        <dbReference type="PROSITE" id="PS51747"/>
    </source>
</evidence>
<comment type="function">
    <text evidence="6">Catalyzes the deamination of adenosine to inosine at the wobble position 34 of tRNA(Arg2).</text>
</comment>
<name>A0ABT1L6Z0_9GAMM</name>
<dbReference type="InterPro" id="IPR002125">
    <property type="entry name" value="CMP_dCMP_dom"/>
</dbReference>
<dbReference type="PROSITE" id="PS51747">
    <property type="entry name" value="CYT_DCMP_DEAMINASES_2"/>
    <property type="match status" value="1"/>
</dbReference>
<reference evidence="8 9" key="1">
    <citation type="journal article" date="2022" name="Nat. Microbiol.">
        <title>The microbiome of a bacterivorous marine choanoflagellate contains a resource-demanding obligate bacterial associate.</title>
        <authorList>
            <person name="Needham D.M."/>
            <person name="Poirier C."/>
            <person name="Bachy C."/>
            <person name="George E.E."/>
            <person name="Wilken S."/>
            <person name="Yung C.C.M."/>
            <person name="Limardo A.J."/>
            <person name="Morando M."/>
            <person name="Sudek L."/>
            <person name="Malmstrom R.R."/>
            <person name="Keeling P.J."/>
            <person name="Santoro A.E."/>
            <person name="Worden A.Z."/>
        </authorList>
    </citation>
    <scope>NUCLEOTIDE SEQUENCE [LARGE SCALE GENOMIC DNA]</scope>
    <source>
        <strain evidence="8 9">Comchoano-2</strain>
    </source>
</reference>
<comment type="subunit">
    <text evidence="6">Homodimer.</text>
</comment>
<keyword evidence="9" id="KW-1185">Reference proteome</keyword>
<dbReference type="InterPro" id="IPR058535">
    <property type="entry name" value="MafB19-deam"/>
</dbReference>
<dbReference type="NCBIfam" id="NF008113">
    <property type="entry name" value="PRK10860.1"/>
    <property type="match status" value="1"/>
</dbReference>
<evidence type="ECO:0000256" key="4">
    <source>
        <dbReference type="ARBA" id="ARBA00022833"/>
    </source>
</evidence>
<dbReference type="InterPro" id="IPR016193">
    <property type="entry name" value="Cytidine_deaminase-like"/>
</dbReference>
<evidence type="ECO:0000256" key="6">
    <source>
        <dbReference type="HAMAP-Rule" id="MF_00972"/>
    </source>
</evidence>
<protein>
    <recommendedName>
        <fullName evidence="6">tRNA-specific adenosine deaminase</fullName>
        <ecNumber evidence="6">3.5.4.33</ecNumber>
    </recommendedName>
</protein>
<feature type="binding site" evidence="6">
    <location>
        <position position="85"/>
    </location>
    <ligand>
        <name>Zn(2+)</name>
        <dbReference type="ChEBI" id="CHEBI:29105"/>
        <note>catalytic</note>
    </ligand>
</feature>
<dbReference type="Pfam" id="PF14437">
    <property type="entry name" value="MafB19-deam"/>
    <property type="match status" value="1"/>
</dbReference>
<keyword evidence="3 6" id="KW-0378">Hydrolase</keyword>
<comment type="caution">
    <text evidence="8">The sequence shown here is derived from an EMBL/GenBank/DDBJ whole genome shotgun (WGS) entry which is preliminary data.</text>
</comment>
<dbReference type="CDD" id="cd01285">
    <property type="entry name" value="nucleoside_deaminase"/>
    <property type="match status" value="1"/>
</dbReference>
<evidence type="ECO:0000256" key="2">
    <source>
        <dbReference type="ARBA" id="ARBA00022723"/>
    </source>
</evidence>
<keyword evidence="2 6" id="KW-0479">Metal-binding</keyword>
<dbReference type="SUPFAM" id="SSF53927">
    <property type="entry name" value="Cytidine deaminase-like"/>
    <property type="match status" value="1"/>
</dbReference>
<dbReference type="EC" id="3.5.4.33" evidence="6"/>
<dbReference type="InterPro" id="IPR028883">
    <property type="entry name" value="tRNA_aden_deaminase"/>
</dbReference>
<feature type="binding site" evidence="6">
    <location>
        <position position="82"/>
    </location>
    <ligand>
        <name>Zn(2+)</name>
        <dbReference type="ChEBI" id="CHEBI:29105"/>
        <note>catalytic</note>
    </ligand>
</feature>
<dbReference type="Gene3D" id="3.40.140.10">
    <property type="entry name" value="Cytidine Deaminase, domain 2"/>
    <property type="match status" value="1"/>
</dbReference>
<keyword evidence="1 6" id="KW-0819">tRNA processing</keyword>
<gene>
    <name evidence="6 8" type="primary">tadA</name>
    <name evidence="8" type="ORF">MKS91_03940</name>
</gene>
<comment type="cofactor">
    <cofactor evidence="6">
        <name>Zn(2+)</name>
        <dbReference type="ChEBI" id="CHEBI:29105"/>
    </cofactor>
    <text evidence="6">Binds 1 zinc ion per subunit.</text>
</comment>
<dbReference type="RefSeq" id="WP_258569545.1">
    <property type="nucleotide sequence ID" value="NZ_JAKUDN010000002.1"/>
</dbReference>
<keyword evidence="4 6" id="KW-0862">Zinc</keyword>
<evidence type="ECO:0000313" key="8">
    <source>
        <dbReference type="EMBL" id="MCP8352440.1"/>
    </source>
</evidence>
<proteinExistence type="inferred from homology"/>
<evidence type="ECO:0000256" key="5">
    <source>
        <dbReference type="ARBA" id="ARBA00048045"/>
    </source>
</evidence>
<dbReference type="PANTHER" id="PTHR11079">
    <property type="entry name" value="CYTOSINE DEAMINASE FAMILY MEMBER"/>
    <property type="match status" value="1"/>
</dbReference>
<feature type="active site" description="Proton donor" evidence="6">
    <location>
        <position position="54"/>
    </location>
</feature>
<accession>A0ABT1L6Z0</accession>
<comment type="similarity">
    <text evidence="6">Belongs to the cytidine and deoxycytidylate deaminase family.</text>
</comment>
<evidence type="ECO:0000256" key="3">
    <source>
        <dbReference type="ARBA" id="ARBA00022801"/>
    </source>
</evidence>
<evidence type="ECO:0000313" key="9">
    <source>
        <dbReference type="Proteomes" id="UP001320768"/>
    </source>
</evidence>
<organism evidence="8 9">
    <name type="scientific">Candidatus Synchoanobacter obligatus</name>
    <dbReference type="NCBI Taxonomy" id="2919597"/>
    <lineage>
        <taxon>Bacteria</taxon>
        <taxon>Pseudomonadati</taxon>
        <taxon>Pseudomonadota</taxon>
        <taxon>Gammaproteobacteria</taxon>
        <taxon>Candidatus Comchoanobacterales</taxon>
        <taxon>Candidatus Comchoanobacteraceae</taxon>
        <taxon>Candidatus Synchoanobacter</taxon>
    </lineage>
</organism>
<dbReference type="HAMAP" id="MF_00972">
    <property type="entry name" value="tRNA_aden_deaminase"/>
    <property type="match status" value="1"/>
</dbReference>
<comment type="catalytic activity">
    <reaction evidence="5 6">
        <text>adenosine(34) in tRNA + H2O + H(+) = inosine(34) in tRNA + NH4(+)</text>
        <dbReference type="Rhea" id="RHEA:43168"/>
        <dbReference type="Rhea" id="RHEA-COMP:10373"/>
        <dbReference type="Rhea" id="RHEA-COMP:10374"/>
        <dbReference type="ChEBI" id="CHEBI:15377"/>
        <dbReference type="ChEBI" id="CHEBI:15378"/>
        <dbReference type="ChEBI" id="CHEBI:28938"/>
        <dbReference type="ChEBI" id="CHEBI:74411"/>
        <dbReference type="ChEBI" id="CHEBI:82852"/>
        <dbReference type="EC" id="3.5.4.33"/>
    </reaction>
</comment>
<feature type="domain" description="CMP/dCMP-type deaminase" evidence="7">
    <location>
        <begin position="1"/>
        <end position="111"/>
    </location>
</feature>
<feature type="binding site" evidence="6">
    <location>
        <position position="52"/>
    </location>
    <ligand>
        <name>Zn(2+)</name>
        <dbReference type="ChEBI" id="CHEBI:29105"/>
        <note>catalytic</note>
    </ligand>
</feature>
<dbReference type="Proteomes" id="UP001320768">
    <property type="component" value="Unassembled WGS sequence"/>
</dbReference>
<dbReference type="PANTHER" id="PTHR11079:SF179">
    <property type="entry name" value="TRNA(ADENINE(34)) DEAMINASE, CHLOROPLASTIC"/>
    <property type="match status" value="1"/>
</dbReference>